<keyword evidence="9" id="KW-1185">Reference proteome</keyword>
<evidence type="ECO:0000313" key="8">
    <source>
        <dbReference type="EMBL" id="OBV40551.1"/>
    </source>
</evidence>
<evidence type="ECO:0000256" key="4">
    <source>
        <dbReference type="ARBA" id="ARBA00023143"/>
    </source>
</evidence>
<evidence type="ECO:0000259" key="7">
    <source>
        <dbReference type="Pfam" id="PF00460"/>
    </source>
</evidence>
<feature type="domain" description="Flagellar basal body rod protein N-terminal" evidence="7">
    <location>
        <begin position="9"/>
        <end position="39"/>
    </location>
</feature>
<sequence length="148" mass="15559">MIGKLDDYLRFHESALSLRSTRQELLASNIANADTPNYKARDVDFASALKGVLARSEGVAPALTGTAAKHLPGNGVAASTVPGGKVETMPDGTPLLYRAPAQGAVDGNTVDMDLERNAFADNAIRYEASITLLNSQIKSMLTAIQGGQ</sequence>
<keyword evidence="8" id="KW-0969">Cilium</keyword>
<dbReference type="InterPro" id="IPR001444">
    <property type="entry name" value="Flag_bb_rod_N"/>
</dbReference>
<comment type="function">
    <text evidence="5 6">Structural component of flagellum, the bacterial motility apparatus. Part of the rod structure of flagellar basal body.</text>
</comment>
<evidence type="ECO:0000256" key="2">
    <source>
        <dbReference type="ARBA" id="ARBA00009677"/>
    </source>
</evidence>
<reference evidence="8 9" key="1">
    <citation type="submission" date="2016-04" db="EMBL/GenBank/DDBJ databases">
        <title>Draft genome sequence of Janthinobacterium psychrotolerans sp. nov., isolated from freshwater sediments in Denmark.</title>
        <authorList>
            <person name="Gong X."/>
            <person name="Skrivergaard S."/>
            <person name="Korsgaard B.S."/>
            <person name="Schreiber L."/>
            <person name="Marshall I.P."/>
            <person name="Finster K."/>
            <person name="Schramm A."/>
        </authorList>
    </citation>
    <scope>NUCLEOTIDE SEQUENCE [LARGE SCALE GENOMIC DNA]</scope>
    <source>
        <strain evidence="8 9">S3-2</strain>
    </source>
</reference>
<comment type="similarity">
    <text evidence="2 6">Belongs to the flagella basal body rod proteins family.</text>
</comment>
<dbReference type="InterPro" id="IPR006300">
    <property type="entry name" value="FlgB"/>
</dbReference>
<gene>
    <name evidence="8" type="ORF">ASR47_101751</name>
</gene>
<organism evidence="8 9">
    <name type="scientific">Janthinobacterium psychrotolerans</name>
    <dbReference type="NCBI Taxonomy" id="1747903"/>
    <lineage>
        <taxon>Bacteria</taxon>
        <taxon>Pseudomonadati</taxon>
        <taxon>Pseudomonadota</taxon>
        <taxon>Betaproteobacteria</taxon>
        <taxon>Burkholderiales</taxon>
        <taxon>Oxalobacteraceae</taxon>
        <taxon>Janthinobacterium</taxon>
    </lineage>
</organism>
<dbReference type="PATRIC" id="fig|1747903.4.peg.4191"/>
<dbReference type="InterPro" id="IPR019776">
    <property type="entry name" value="Flagellar_basal_body_rod_CS"/>
</dbReference>
<evidence type="ECO:0000313" key="9">
    <source>
        <dbReference type="Proteomes" id="UP000092713"/>
    </source>
</evidence>
<keyword evidence="8" id="KW-0966">Cell projection</keyword>
<dbReference type="PIRSF" id="PIRSF002889">
    <property type="entry name" value="Rod_FlgB"/>
    <property type="match status" value="1"/>
</dbReference>
<dbReference type="STRING" id="1747903.ASR47_101751"/>
<accession>A0A1A7C3L6</accession>
<evidence type="ECO:0000256" key="1">
    <source>
        <dbReference type="ARBA" id="ARBA00004117"/>
    </source>
</evidence>
<comment type="caution">
    <text evidence="8">The sequence shown here is derived from an EMBL/GenBank/DDBJ whole genome shotgun (WGS) entry which is preliminary data.</text>
</comment>
<dbReference type="EMBL" id="LOCQ01000046">
    <property type="protein sequence ID" value="OBV40551.1"/>
    <property type="molecule type" value="Genomic_DNA"/>
</dbReference>
<dbReference type="PANTHER" id="PTHR30435">
    <property type="entry name" value="FLAGELLAR PROTEIN"/>
    <property type="match status" value="1"/>
</dbReference>
<comment type="subcellular location">
    <subcellularLocation>
        <location evidence="1 6">Bacterial flagellum basal body</location>
    </subcellularLocation>
</comment>
<dbReference type="Proteomes" id="UP000092713">
    <property type="component" value="Unassembled WGS sequence"/>
</dbReference>
<keyword evidence="8" id="KW-0282">Flagellum</keyword>
<evidence type="ECO:0000256" key="6">
    <source>
        <dbReference type="PIRNR" id="PIRNR002889"/>
    </source>
</evidence>
<dbReference type="GO" id="GO:0071973">
    <property type="term" value="P:bacterial-type flagellum-dependent cell motility"/>
    <property type="evidence" value="ECO:0007669"/>
    <property type="project" value="InterPro"/>
</dbReference>
<evidence type="ECO:0000256" key="5">
    <source>
        <dbReference type="ARBA" id="ARBA00024934"/>
    </source>
</evidence>
<dbReference type="NCBIfam" id="TIGR01396">
    <property type="entry name" value="FlgB"/>
    <property type="match status" value="1"/>
</dbReference>
<dbReference type="Pfam" id="PF00460">
    <property type="entry name" value="Flg_bb_rod"/>
    <property type="match status" value="1"/>
</dbReference>
<comment type="subunit">
    <text evidence="6">The basal body constitutes a major portion of the flagellar organelle and consists of a number of rings mounted on a central rod.</text>
</comment>
<dbReference type="PROSITE" id="PS00588">
    <property type="entry name" value="FLAGELLA_BB_ROD"/>
    <property type="match status" value="1"/>
</dbReference>
<protein>
    <recommendedName>
        <fullName evidence="3 6">Flagellar basal body rod protein FlgB</fullName>
    </recommendedName>
</protein>
<dbReference type="OrthoDB" id="9788334at2"/>
<keyword evidence="4 6" id="KW-0975">Bacterial flagellum</keyword>
<dbReference type="AlphaFoldDB" id="A0A1A7C3L6"/>
<proteinExistence type="inferred from homology"/>
<name>A0A1A7C3L6_9BURK</name>
<evidence type="ECO:0000256" key="3">
    <source>
        <dbReference type="ARBA" id="ARBA00014376"/>
    </source>
</evidence>
<dbReference type="PANTHER" id="PTHR30435:SF12">
    <property type="entry name" value="FLAGELLAR BASAL BODY ROD PROTEIN FLGB"/>
    <property type="match status" value="1"/>
</dbReference>
<dbReference type="GO" id="GO:0030694">
    <property type="term" value="C:bacterial-type flagellum basal body, rod"/>
    <property type="evidence" value="ECO:0007669"/>
    <property type="project" value="InterPro"/>
</dbReference>
<dbReference type="RefSeq" id="WP_065306832.1">
    <property type="nucleotide sequence ID" value="NZ_LOCQ01000046.1"/>
</dbReference>